<gene>
    <name evidence="1" type="primary">ORF-128</name>
</gene>
<name>A0A0B4ZZK8_9ABAC</name>
<reference evidence="1 2" key="2">
    <citation type="journal article" date="2015" name="BMC Genomics">
        <title>The genome sequence of Pseudoplusia includens single nucleopolyhedrovirus and an analysis of p26 gene evolution in the baculoviruses.</title>
        <authorList>
            <person name="Craveiro S.R."/>
            <person name="Inglis P.W."/>
            <person name="Togawa R.C."/>
            <person name="Grynberg P."/>
            <person name="Melo F.L."/>
            <person name="Ribeiro Z.M.A."/>
            <person name="Ribeiro B.M."/>
            <person name="Bao S.N."/>
            <person name="Castro M.E.B."/>
        </authorList>
    </citation>
    <scope>NUCLEOTIDE SEQUENCE [LARGE SCALE GENOMIC DNA]</scope>
</reference>
<proteinExistence type="predicted"/>
<dbReference type="OrthoDB" id="20379at10239"/>
<dbReference type="RefSeq" id="YP_009117041.1">
    <property type="nucleotide sequence ID" value="NC_026268.1"/>
</dbReference>
<dbReference type="EMBL" id="KJ631622">
    <property type="protein sequence ID" value="AJD80818.1"/>
    <property type="molecule type" value="Genomic_DNA"/>
</dbReference>
<keyword evidence="2" id="KW-1185">Reference proteome</keyword>
<evidence type="ECO:0000313" key="1">
    <source>
        <dbReference type="EMBL" id="AJD80818.1"/>
    </source>
</evidence>
<dbReference type="Proteomes" id="UP000203835">
    <property type="component" value="Segment"/>
</dbReference>
<accession>A0A0B4ZZK8</accession>
<dbReference type="GeneID" id="22974495"/>
<reference evidence="1 2" key="1">
    <citation type="journal article" date="2013" name="J. Invertebr. Pathol.">
        <title>Pseudoplusia includens single nucleopolyhedrovirus: genetic diversity, phylogeny and hypervariability of the pif-2 gene.</title>
        <authorList>
            <person name="Craveiro S.R."/>
            <person name="Melo F.L."/>
            <person name="Ribeiro Z.M."/>
            <person name="Ribeiro B.M."/>
            <person name="Bao S.N."/>
            <person name="Inglis P.W."/>
            <person name="Castro M.E."/>
        </authorList>
    </citation>
    <scope>NUCLEOTIDE SEQUENCE [LARGE SCALE GENOMIC DNA]</scope>
</reference>
<protein>
    <submittedName>
        <fullName evidence="1">Uncharacterized protein</fullName>
    </submittedName>
</protein>
<evidence type="ECO:0000313" key="2">
    <source>
        <dbReference type="Proteomes" id="UP000203835"/>
    </source>
</evidence>
<dbReference type="KEGG" id="vg:22974495"/>
<sequence length="134" mass="15335">MKSRTLAHDSSGFVNANHLYTITSDRQKYHNPHHDRMYTSQYNYKNYQNDLSYSPAAWNKLTTNERTNVIYEKCKYAKVDSYRLQGRDNFRCEDILKITAHSQPSSYSTTIDGDTSAIVSSATPRGVVLDTIAV</sequence>
<organism evidence="1 2">
    <name type="scientific">Pseudoplusia includens SNPV IE</name>
    <dbReference type="NCBI Taxonomy" id="1592335"/>
    <lineage>
        <taxon>Viruses</taxon>
        <taxon>Viruses incertae sedis</taxon>
        <taxon>Naldaviricetes</taxon>
        <taxon>Lefavirales</taxon>
        <taxon>Baculoviridae</taxon>
        <taxon>Alphabaculovirus</taxon>
        <taxon>Alphabaculovirus chrincludentis</taxon>
        <taxon>Alphabaculovirus alterchrincludentis</taxon>
    </lineage>
</organism>